<evidence type="ECO:0000313" key="6">
    <source>
        <dbReference type="EMBL" id="MDE5412825.1"/>
    </source>
</evidence>
<evidence type="ECO:0000259" key="5">
    <source>
        <dbReference type="SMART" id="SM00382"/>
    </source>
</evidence>
<proteinExistence type="inferred from homology"/>
<dbReference type="InterPro" id="IPR003593">
    <property type="entry name" value="AAA+_ATPase"/>
</dbReference>
<evidence type="ECO:0000313" key="7">
    <source>
        <dbReference type="Proteomes" id="UP001148125"/>
    </source>
</evidence>
<dbReference type="PANTHER" id="PTHR43392:SF2">
    <property type="entry name" value="AAA-TYPE ATPASE FAMILY PROTEIN _ ANKYRIN REPEAT FAMILY PROTEIN"/>
    <property type="match status" value="1"/>
</dbReference>
<dbReference type="SMART" id="SM00382">
    <property type="entry name" value="AAA"/>
    <property type="match status" value="2"/>
</dbReference>
<dbReference type="InterPro" id="IPR003959">
    <property type="entry name" value="ATPase_AAA_core"/>
</dbReference>
<dbReference type="Pfam" id="PF00004">
    <property type="entry name" value="AAA"/>
    <property type="match status" value="2"/>
</dbReference>
<dbReference type="RefSeq" id="WP_275117460.1">
    <property type="nucleotide sequence ID" value="NZ_JAOTPO010000003.1"/>
</dbReference>
<keyword evidence="3" id="KW-0067">ATP-binding</keyword>
<reference evidence="6" key="1">
    <citation type="submission" date="2024-05" db="EMBL/GenBank/DDBJ databases">
        <title>Alkalihalobacillus sp. strain MEB203 novel alkaliphilic bacterium from Lonar Lake, India.</title>
        <authorList>
            <person name="Joshi A."/>
            <person name="Thite S."/>
            <person name="Mengade P."/>
        </authorList>
    </citation>
    <scope>NUCLEOTIDE SEQUENCE</scope>
    <source>
        <strain evidence="6">MEB 203</strain>
    </source>
</reference>
<dbReference type="CDD" id="cd00009">
    <property type="entry name" value="AAA"/>
    <property type="match status" value="1"/>
</dbReference>
<feature type="domain" description="AAA+ ATPase" evidence="5">
    <location>
        <begin position="284"/>
        <end position="426"/>
    </location>
</feature>
<dbReference type="InterPro" id="IPR050773">
    <property type="entry name" value="CbxX/CfxQ_RuBisCO_ESX"/>
</dbReference>
<accession>A0ABT5VBJ6</accession>
<dbReference type="PRINTS" id="PR00819">
    <property type="entry name" value="CBXCFQXSUPER"/>
</dbReference>
<protein>
    <submittedName>
        <fullName evidence="6">AAA family ATPase</fullName>
    </submittedName>
</protein>
<name>A0ABT5VBJ6_9BACI</name>
<dbReference type="PANTHER" id="PTHR43392">
    <property type="entry name" value="AAA-TYPE ATPASE FAMILY PROTEIN / ANKYRIN REPEAT FAMILY PROTEIN"/>
    <property type="match status" value="1"/>
</dbReference>
<feature type="coiled-coil region" evidence="4">
    <location>
        <begin position="204"/>
        <end position="231"/>
    </location>
</feature>
<comment type="similarity">
    <text evidence="1">Belongs to the CbxX/CfxQ family.</text>
</comment>
<dbReference type="Proteomes" id="UP001148125">
    <property type="component" value="Unassembled WGS sequence"/>
</dbReference>
<keyword evidence="2" id="KW-0547">Nucleotide-binding</keyword>
<evidence type="ECO:0000256" key="1">
    <source>
        <dbReference type="ARBA" id="ARBA00010378"/>
    </source>
</evidence>
<sequence>MNELRVSIDQIQNDVQVWLEEPEQFIQEALALRYLTILEDRTEPVSGRLRAAVLSLLALKRSNRYSLDDPLLKKWLDEALTIEPNHPLANEIHTERLISQLEIDIIPEKLPQIRETDHGASKKKIAQDYFQIANQFFSKASEVHSILHQAKQAAEMNQNNKQIETVNQLEKIITDLHEPMLAIAKATEAYQESATGIFYSASQLKEIRASIKVIEELKEAWQEAIQKENEKMTSTDQDQYPQSLKTLNQMIGLKDVKERVKGLYHFLQYQRRRKEEGFRIQDDLSLNMIITGNPGTGKTMLARLLAKIYYELGVLPREDVLEVDRSQLVGGFVGQTEENTINMIEKSLGGILFIDEAYSLKREGAGSNDYGQAVIDTLVSAMSSSDYAGKFAVILAGYPEEMRQFLWANPGLRSRFPEPNHIHLPDYSIDELLLIGERMALDNDFVFSMDGVRELRKRIETEQVDETFGNARTVKNIVLDAIFKKGSQVDTANSLTIDQLTVLDGKDVKADQRTVEENAESALEQLSRLIGLDEVKREVQALSSLVRVQQLRAEKNMRVIPVQLHSIFTGNPGTGKTTVAKLFSKLLKEMGLLKRGHVVVAGRTDLVAGYMGQTAIKTKKKIREALGGVLFIDEAYSLAAGGEKDFGREAIDTLVEEMTRHNENLVVILAGYPNEMKHLIGQNPGLESRFKKYIHFDDYSKDEILRMVTMYALEYGYQLDNGAINHIEKEIQNITITSNGRYAVNLVELAIREQAQRICQLKEDEIQPDDLMMLMKEDFVF</sequence>
<keyword evidence="4" id="KW-0175">Coiled coil</keyword>
<feature type="domain" description="AAA+ ATPase" evidence="5">
    <location>
        <begin position="562"/>
        <end position="700"/>
    </location>
</feature>
<dbReference type="InterPro" id="IPR027417">
    <property type="entry name" value="P-loop_NTPase"/>
</dbReference>
<evidence type="ECO:0000256" key="3">
    <source>
        <dbReference type="ARBA" id="ARBA00022840"/>
    </source>
</evidence>
<dbReference type="Gene3D" id="3.40.50.300">
    <property type="entry name" value="P-loop containing nucleotide triphosphate hydrolases"/>
    <property type="match status" value="2"/>
</dbReference>
<comment type="caution">
    <text evidence="6">The sequence shown here is derived from an EMBL/GenBank/DDBJ whole genome shotgun (WGS) entry which is preliminary data.</text>
</comment>
<evidence type="ECO:0000256" key="2">
    <source>
        <dbReference type="ARBA" id="ARBA00022741"/>
    </source>
</evidence>
<dbReference type="Gene3D" id="1.10.8.60">
    <property type="match status" value="1"/>
</dbReference>
<gene>
    <name evidence="6" type="ORF">N7Z68_05465</name>
</gene>
<organism evidence="6 7">
    <name type="scientific">Alkalihalobacterium chitinilyticum</name>
    <dbReference type="NCBI Taxonomy" id="2980103"/>
    <lineage>
        <taxon>Bacteria</taxon>
        <taxon>Bacillati</taxon>
        <taxon>Bacillota</taxon>
        <taxon>Bacilli</taxon>
        <taxon>Bacillales</taxon>
        <taxon>Bacillaceae</taxon>
        <taxon>Alkalihalobacterium</taxon>
    </lineage>
</organism>
<dbReference type="EMBL" id="JAOTPO010000003">
    <property type="protein sequence ID" value="MDE5412825.1"/>
    <property type="molecule type" value="Genomic_DNA"/>
</dbReference>
<dbReference type="InterPro" id="IPR041627">
    <property type="entry name" value="AAA_lid_6"/>
</dbReference>
<keyword evidence="7" id="KW-1185">Reference proteome</keyword>
<dbReference type="InterPro" id="IPR000641">
    <property type="entry name" value="CbxX/CfxQ"/>
</dbReference>
<evidence type="ECO:0000256" key="4">
    <source>
        <dbReference type="SAM" id="Coils"/>
    </source>
</evidence>
<dbReference type="SUPFAM" id="SSF52540">
    <property type="entry name" value="P-loop containing nucleoside triphosphate hydrolases"/>
    <property type="match status" value="2"/>
</dbReference>
<dbReference type="Pfam" id="PF17866">
    <property type="entry name" value="AAA_lid_6"/>
    <property type="match status" value="2"/>
</dbReference>